<dbReference type="Pfam" id="PF05406">
    <property type="entry name" value="WGR"/>
    <property type="match status" value="1"/>
</dbReference>
<dbReference type="PROSITE" id="PS51060">
    <property type="entry name" value="PARP_ALPHA_HD"/>
    <property type="match status" value="1"/>
</dbReference>
<dbReference type="GO" id="GO:0016779">
    <property type="term" value="F:nucleotidyltransferase activity"/>
    <property type="evidence" value="ECO:0007669"/>
    <property type="project" value="UniProtKB-KW"/>
</dbReference>
<evidence type="ECO:0000256" key="3">
    <source>
        <dbReference type="ARBA" id="ARBA00022679"/>
    </source>
</evidence>
<dbReference type="Gene3D" id="2.20.140.10">
    <property type="entry name" value="WGR domain"/>
    <property type="match status" value="1"/>
</dbReference>
<evidence type="ECO:0000256" key="6">
    <source>
        <dbReference type="ARBA" id="ARBA00023242"/>
    </source>
</evidence>
<dbReference type="SUPFAM" id="SSF47587">
    <property type="entry name" value="Domain of poly(ADP-ribose) polymerase"/>
    <property type="match status" value="1"/>
</dbReference>
<dbReference type="GeneID" id="110982371"/>
<dbReference type="SMART" id="SM00773">
    <property type="entry name" value="WGR"/>
    <property type="match status" value="1"/>
</dbReference>
<keyword evidence="5 7" id="KW-0520">NAD</keyword>
<dbReference type="SUPFAM" id="SSF56399">
    <property type="entry name" value="ADP-ribosylation"/>
    <property type="match status" value="1"/>
</dbReference>
<comment type="subcellular location">
    <subcellularLocation>
        <location evidence="1">Nucleus</location>
    </subcellularLocation>
</comment>
<gene>
    <name evidence="14" type="primary">LOC110982371</name>
</gene>
<name>A0A8B7YYW7_ACAPL</name>
<dbReference type="PROSITE" id="PS51059">
    <property type="entry name" value="PARP_CATALYTIC"/>
    <property type="match status" value="1"/>
</dbReference>
<dbReference type="Pfam" id="PF02877">
    <property type="entry name" value="PARP_reg"/>
    <property type="match status" value="1"/>
</dbReference>
<feature type="compositionally biased region" description="Polar residues" evidence="9">
    <location>
        <begin position="1"/>
        <end position="10"/>
    </location>
</feature>
<dbReference type="EC" id="2.4.2.-" evidence="7"/>
<evidence type="ECO:0000256" key="8">
    <source>
        <dbReference type="SAM" id="Coils"/>
    </source>
</evidence>
<evidence type="ECO:0000256" key="1">
    <source>
        <dbReference type="ARBA" id="ARBA00004123"/>
    </source>
</evidence>
<evidence type="ECO:0000313" key="14">
    <source>
        <dbReference type="RefSeq" id="XP_022096421.1"/>
    </source>
</evidence>
<evidence type="ECO:0000259" key="10">
    <source>
        <dbReference type="PROSITE" id="PS51059"/>
    </source>
</evidence>
<dbReference type="InterPro" id="IPR012317">
    <property type="entry name" value="Poly(ADP-ribose)pol_cat_dom"/>
</dbReference>
<dbReference type="Gene3D" id="1.20.142.10">
    <property type="entry name" value="Poly(ADP-ribose) polymerase, regulatory domain"/>
    <property type="match status" value="1"/>
</dbReference>
<reference evidence="14" key="1">
    <citation type="submission" date="2025-08" db="UniProtKB">
        <authorList>
            <consortium name="RefSeq"/>
        </authorList>
    </citation>
    <scope>IDENTIFICATION</scope>
</reference>
<evidence type="ECO:0000256" key="5">
    <source>
        <dbReference type="ARBA" id="ARBA00023027"/>
    </source>
</evidence>
<dbReference type="GO" id="GO:1990404">
    <property type="term" value="F:NAD+-protein mono-ADP-ribosyltransferase activity"/>
    <property type="evidence" value="ECO:0007669"/>
    <property type="project" value="TreeGrafter"/>
</dbReference>
<dbReference type="InterPro" id="IPR036930">
    <property type="entry name" value="WGR_dom_sf"/>
</dbReference>
<dbReference type="Proteomes" id="UP000694845">
    <property type="component" value="Unplaced"/>
</dbReference>
<dbReference type="InterPro" id="IPR050800">
    <property type="entry name" value="ARTD/PARP"/>
</dbReference>
<dbReference type="GO" id="GO:0005730">
    <property type="term" value="C:nucleolus"/>
    <property type="evidence" value="ECO:0007669"/>
    <property type="project" value="TreeGrafter"/>
</dbReference>
<dbReference type="InterPro" id="IPR036770">
    <property type="entry name" value="Ankyrin_rpt-contain_sf"/>
</dbReference>
<dbReference type="SUPFAM" id="SSF48403">
    <property type="entry name" value="Ankyrin repeat"/>
    <property type="match status" value="1"/>
</dbReference>
<dbReference type="PROSITE" id="PS51977">
    <property type="entry name" value="WGR"/>
    <property type="match status" value="1"/>
</dbReference>
<keyword evidence="8" id="KW-0175">Coiled coil</keyword>
<evidence type="ECO:0000256" key="7">
    <source>
        <dbReference type="RuleBase" id="RU362114"/>
    </source>
</evidence>
<feature type="domain" description="WGR" evidence="12">
    <location>
        <begin position="179"/>
        <end position="280"/>
    </location>
</feature>
<evidence type="ECO:0000259" key="12">
    <source>
        <dbReference type="PROSITE" id="PS51977"/>
    </source>
</evidence>
<keyword evidence="2 7" id="KW-0328">Glycosyltransferase</keyword>
<dbReference type="PANTHER" id="PTHR10459:SF108">
    <property type="entry name" value="POLY [ADP-RIBOSE] POLYMERASE"/>
    <property type="match status" value="1"/>
</dbReference>
<dbReference type="GO" id="GO:0006302">
    <property type="term" value="P:double-strand break repair"/>
    <property type="evidence" value="ECO:0007669"/>
    <property type="project" value="TreeGrafter"/>
</dbReference>
<evidence type="ECO:0000313" key="13">
    <source>
        <dbReference type="Proteomes" id="UP000694845"/>
    </source>
</evidence>
<evidence type="ECO:0000256" key="9">
    <source>
        <dbReference type="SAM" id="MobiDB-lite"/>
    </source>
</evidence>
<dbReference type="RefSeq" id="XP_022096421.1">
    <property type="nucleotide sequence ID" value="XM_022240729.1"/>
</dbReference>
<dbReference type="InterPro" id="IPR008893">
    <property type="entry name" value="WGR_domain"/>
</dbReference>
<organism evidence="13 14">
    <name type="scientific">Acanthaster planci</name>
    <name type="common">Crown-of-thorns starfish</name>
    <dbReference type="NCBI Taxonomy" id="133434"/>
    <lineage>
        <taxon>Eukaryota</taxon>
        <taxon>Metazoa</taxon>
        <taxon>Echinodermata</taxon>
        <taxon>Eleutherozoa</taxon>
        <taxon>Asterozoa</taxon>
        <taxon>Asteroidea</taxon>
        <taxon>Valvatacea</taxon>
        <taxon>Valvatida</taxon>
        <taxon>Acanthasteridae</taxon>
        <taxon>Acanthaster</taxon>
    </lineage>
</organism>
<protein>
    <recommendedName>
        <fullName evidence="7">Poly [ADP-ribose] polymerase</fullName>
        <shortName evidence="7">PARP</shortName>
        <ecNumber evidence="7">2.4.2.-</ecNumber>
    </recommendedName>
</protein>
<dbReference type="KEGG" id="aplc:110982371"/>
<proteinExistence type="predicted"/>
<keyword evidence="4" id="KW-0548">Nucleotidyltransferase</keyword>
<feature type="domain" description="PARP catalytic" evidence="10">
    <location>
        <begin position="452"/>
        <end position="674"/>
    </location>
</feature>
<dbReference type="InterPro" id="IPR036616">
    <property type="entry name" value="Poly(ADP-ribose)pol_reg_dom_sf"/>
</dbReference>
<dbReference type="CDD" id="cd07997">
    <property type="entry name" value="WGR_PARP"/>
    <property type="match status" value="1"/>
</dbReference>
<dbReference type="GO" id="GO:0003950">
    <property type="term" value="F:NAD+ poly-ADP-ribosyltransferase activity"/>
    <property type="evidence" value="ECO:0007669"/>
    <property type="project" value="UniProtKB-UniRule"/>
</dbReference>
<dbReference type="GO" id="GO:0070212">
    <property type="term" value="P:protein poly-ADP-ribosylation"/>
    <property type="evidence" value="ECO:0007669"/>
    <property type="project" value="TreeGrafter"/>
</dbReference>
<keyword evidence="3 7" id="KW-0808">Transferase</keyword>
<feature type="compositionally biased region" description="Basic and acidic residues" evidence="9">
    <location>
        <begin position="11"/>
        <end position="21"/>
    </location>
</feature>
<dbReference type="InterPro" id="IPR004102">
    <property type="entry name" value="Poly(ADP-ribose)pol_reg_dom"/>
</dbReference>
<keyword evidence="6" id="KW-0539">Nucleus</keyword>
<dbReference type="Gene3D" id="1.25.40.20">
    <property type="entry name" value="Ankyrin repeat-containing domain"/>
    <property type="match status" value="1"/>
</dbReference>
<evidence type="ECO:0000256" key="2">
    <source>
        <dbReference type="ARBA" id="ARBA00022676"/>
    </source>
</evidence>
<dbReference type="AlphaFoldDB" id="A0A8B7YYW7"/>
<feature type="region of interest" description="Disordered" evidence="9">
    <location>
        <begin position="670"/>
        <end position="691"/>
    </location>
</feature>
<sequence length="691" mass="78978">MPVSKNANFSKNEKKERLEEEKRQNAVKRFLETSKVDLNAADLAGRTAVHHLVKTRSYGTHENTVMLDLLFRLGAKVTVRDKRGKTPLDYAMEVRSIKMAATLQRLMKVKDAKWKLPKPEPASWMDSSHFRKPKPNFKADARAMIKQLETAVTAKKTKGRKQEAESGAKVDPLSKFKEGGVVLMDEELGVPFNATLTRVDVRHGTYGMNNFYKMQIIHQTGKDMILLFTRWGRIGEEGQYQRTPFSSRQEAVKEFQKIFRAKTANHWADVKNFQKVAKKYHLVPDDPWRVQRKEALKEFKFNLESKVPSKLPKELQKAIQELIKPEILARALSDSGIDTSIMNMGNHLPRESLLKAKEVLVKIREILEEAEQDKKASDRDMKKYQADMERVCDLSSEYYQLIPCVNFTYDKIPPLTDLSTLDENAKKLEILLDLATTNLILLGAQYRVKEINPLDYIYSCLGCQIEIMNEDEEEAQLILQYIDNTTDNGKYGVQAIFRLAREGKDEKLRSTELGNHRLLWHGSKCSNVISILKRGLLITPPEAAVTGYRYGRGLYTSDAFAKSVSYSVDSFGRGNSNFVFLCEIALGKVAVDYDSDLVVKDGYDSLQAKSGNKILLPSRDLFLTSGATIPLARLEDASDYRRYRDYTEYVVYKESQARLCYLVQCRQEANSDDDVDDNSEDDDEMEDCDDY</sequence>
<dbReference type="OrthoDB" id="2017365at2759"/>
<keyword evidence="13" id="KW-1185">Reference proteome</keyword>
<dbReference type="SUPFAM" id="SSF142921">
    <property type="entry name" value="WGR domain-like"/>
    <property type="match status" value="1"/>
</dbReference>
<dbReference type="Pfam" id="PF00644">
    <property type="entry name" value="PARP"/>
    <property type="match status" value="1"/>
</dbReference>
<dbReference type="Gene3D" id="3.90.228.10">
    <property type="match status" value="1"/>
</dbReference>
<feature type="domain" description="PARP alpha-helical" evidence="11">
    <location>
        <begin position="308"/>
        <end position="442"/>
    </location>
</feature>
<evidence type="ECO:0000259" key="11">
    <source>
        <dbReference type="PROSITE" id="PS51060"/>
    </source>
</evidence>
<accession>A0A8B7YYW7</accession>
<feature type="region of interest" description="Disordered" evidence="9">
    <location>
        <begin position="1"/>
        <end position="21"/>
    </location>
</feature>
<dbReference type="PANTHER" id="PTHR10459">
    <property type="entry name" value="DNA LIGASE"/>
    <property type="match status" value="1"/>
</dbReference>
<feature type="coiled-coil region" evidence="8">
    <location>
        <begin position="353"/>
        <end position="387"/>
    </location>
</feature>
<evidence type="ECO:0000256" key="4">
    <source>
        <dbReference type="ARBA" id="ARBA00022695"/>
    </source>
</evidence>
<dbReference type="OMA" id="THENTVM"/>